<reference evidence="2 3" key="1">
    <citation type="journal article" date="2011" name="Science">
        <title>The Selaginella genome identifies genetic changes associated with the evolution of vascular plants.</title>
        <authorList>
            <person name="Banks J.A."/>
            <person name="Nishiyama T."/>
            <person name="Hasebe M."/>
            <person name="Bowman J.L."/>
            <person name="Gribskov M."/>
            <person name="dePamphilis C."/>
            <person name="Albert V.A."/>
            <person name="Aono N."/>
            <person name="Aoyama T."/>
            <person name="Ambrose B.A."/>
            <person name="Ashton N.W."/>
            <person name="Axtell M.J."/>
            <person name="Barker E."/>
            <person name="Barker M.S."/>
            <person name="Bennetzen J.L."/>
            <person name="Bonawitz N.D."/>
            <person name="Chapple C."/>
            <person name="Cheng C."/>
            <person name="Correa L.G."/>
            <person name="Dacre M."/>
            <person name="DeBarry J."/>
            <person name="Dreyer I."/>
            <person name="Elias M."/>
            <person name="Engstrom E.M."/>
            <person name="Estelle M."/>
            <person name="Feng L."/>
            <person name="Finet C."/>
            <person name="Floyd S.K."/>
            <person name="Frommer W.B."/>
            <person name="Fujita T."/>
            <person name="Gramzow L."/>
            <person name="Gutensohn M."/>
            <person name="Harholt J."/>
            <person name="Hattori M."/>
            <person name="Heyl A."/>
            <person name="Hirai T."/>
            <person name="Hiwatashi Y."/>
            <person name="Ishikawa M."/>
            <person name="Iwata M."/>
            <person name="Karol K.G."/>
            <person name="Koehler B."/>
            <person name="Kolukisaoglu U."/>
            <person name="Kubo M."/>
            <person name="Kurata T."/>
            <person name="Lalonde S."/>
            <person name="Li K."/>
            <person name="Li Y."/>
            <person name="Litt A."/>
            <person name="Lyons E."/>
            <person name="Manning G."/>
            <person name="Maruyama T."/>
            <person name="Michael T.P."/>
            <person name="Mikami K."/>
            <person name="Miyazaki S."/>
            <person name="Morinaga S."/>
            <person name="Murata T."/>
            <person name="Mueller-Roeber B."/>
            <person name="Nelson D.R."/>
            <person name="Obara M."/>
            <person name="Oguri Y."/>
            <person name="Olmstead R.G."/>
            <person name="Onodera N."/>
            <person name="Petersen B.L."/>
            <person name="Pils B."/>
            <person name="Prigge M."/>
            <person name="Rensing S.A."/>
            <person name="Riano-Pachon D.M."/>
            <person name="Roberts A.W."/>
            <person name="Sato Y."/>
            <person name="Scheller H.V."/>
            <person name="Schulz B."/>
            <person name="Schulz C."/>
            <person name="Shakirov E.V."/>
            <person name="Shibagaki N."/>
            <person name="Shinohara N."/>
            <person name="Shippen D.E."/>
            <person name="Soerensen I."/>
            <person name="Sotooka R."/>
            <person name="Sugimoto N."/>
            <person name="Sugita M."/>
            <person name="Sumikawa N."/>
            <person name="Tanurdzic M."/>
            <person name="Theissen G."/>
            <person name="Ulvskov P."/>
            <person name="Wakazuki S."/>
            <person name="Weng J.K."/>
            <person name="Willats W.W."/>
            <person name="Wipf D."/>
            <person name="Wolf P.G."/>
            <person name="Yang L."/>
            <person name="Zimmer A.D."/>
            <person name="Zhu Q."/>
            <person name="Mitros T."/>
            <person name="Hellsten U."/>
            <person name="Loque D."/>
            <person name="Otillar R."/>
            <person name="Salamov A."/>
            <person name="Schmutz J."/>
            <person name="Shapiro H."/>
            <person name="Lindquist E."/>
            <person name="Lucas S."/>
            <person name="Rokhsar D."/>
            <person name="Grigoriev I.V."/>
        </authorList>
    </citation>
    <scope>NUCLEOTIDE SEQUENCE [LARGE SCALE GENOMIC DNA]</scope>
</reference>
<dbReference type="KEGG" id="smo:SELMODRAFT_425355"/>
<dbReference type="InterPro" id="IPR014729">
    <property type="entry name" value="Rossmann-like_a/b/a_fold"/>
</dbReference>
<evidence type="ECO:0000259" key="1">
    <source>
        <dbReference type="Pfam" id="PF00582"/>
    </source>
</evidence>
<dbReference type="InterPro" id="IPR006016">
    <property type="entry name" value="UspA"/>
</dbReference>
<accession>D8SSU3</accession>
<dbReference type="PANTHER" id="PTHR31964">
    <property type="entry name" value="ADENINE NUCLEOTIDE ALPHA HYDROLASES-LIKE SUPERFAMILY PROTEIN"/>
    <property type="match status" value="1"/>
</dbReference>
<dbReference type="EMBL" id="GL377638">
    <property type="protein sequence ID" value="EFJ12638.1"/>
    <property type="molecule type" value="Genomic_DNA"/>
</dbReference>
<dbReference type="Gene3D" id="3.40.50.620">
    <property type="entry name" value="HUPs"/>
    <property type="match status" value="1"/>
</dbReference>
<dbReference type="AlphaFoldDB" id="D8SSU3"/>
<dbReference type="HOGENOM" id="CLU_1952572_0_0_1"/>
<organism evidence="3">
    <name type="scientific">Selaginella moellendorffii</name>
    <name type="common">Spikemoss</name>
    <dbReference type="NCBI Taxonomy" id="88036"/>
    <lineage>
        <taxon>Eukaryota</taxon>
        <taxon>Viridiplantae</taxon>
        <taxon>Streptophyta</taxon>
        <taxon>Embryophyta</taxon>
        <taxon>Tracheophyta</taxon>
        <taxon>Lycopodiopsida</taxon>
        <taxon>Selaginellales</taxon>
        <taxon>Selaginellaceae</taxon>
        <taxon>Selaginella</taxon>
    </lineage>
</organism>
<dbReference type="InParanoid" id="D8SSU3"/>
<feature type="domain" description="UspA" evidence="1">
    <location>
        <begin position="3"/>
        <end position="49"/>
    </location>
</feature>
<dbReference type="Proteomes" id="UP000001514">
    <property type="component" value="Unassembled WGS sequence"/>
</dbReference>
<gene>
    <name evidence="2" type="ORF">SELMODRAFT_425355</name>
</gene>
<protein>
    <recommendedName>
        <fullName evidence="1">UspA domain-containing protein</fullName>
    </recommendedName>
</protein>
<dbReference type="SUPFAM" id="SSF52402">
    <property type="entry name" value="Adenine nucleotide alpha hydrolases-like"/>
    <property type="match status" value="1"/>
</dbReference>
<evidence type="ECO:0000313" key="2">
    <source>
        <dbReference type="EMBL" id="EFJ12638.1"/>
    </source>
</evidence>
<dbReference type="STRING" id="88036.D8SSU3"/>
<dbReference type="Gramene" id="EFJ12638">
    <property type="protein sequence ID" value="EFJ12638"/>
    <property type="gene ID" value="SELMODRAFT_425355"/>
</dbReference>
<keyword evidence="3" id="KW-1185">Reference proteome</keyword>
<dbReference type="Pfam" id="PF00582">
    <property type="entry name" value="Usp"/>
    <property type="match status" value="1"/>
</dbReference>
<sequence>MGKALMIAVDDSESSAYAVKFTLENLASSDDAITLVHVRSEVDVEGFYGTPDWVAEMNQKFEERARGILSNMKEIVDGHKGPISGAFFSPHFLKFTLRKQIDSLVQDQNSVFMDPQSDTWTVSRAFFKQ</sequence>
<evidence type="ECO:0000313" key="3">
    <source>
        <dbReference type="Proteomes" id="UP000001514"/>
    </source>
</evidence>
<proteinExistence type="predicted"/>
<name>D8SSU3_SELML</name>
<dbReference type="PANTHER" id="PTHR31964:SF140">
    <property type="entry name" value="UNIVERSAL STRESS PROTEIN FAMILY PROTEIN"/>
    <property type="match status" value="1"/>
</dbReference>